<feature type="compositionally biased region" description="Low complexity" evidence="1">
    <location>
        <begin position="361"/>
        <end position="379"/>
    </location>
</feature>
<evidence type="ECO:0000256" key="1">
    <source>
        <dbReference type="SAM" id="MobiDB-lite"/>
    </source>
</evidence>
<dbReference type="AlphaFoldDB" id="A0A1R1PIY8"/>
<name>A0A1R1PIY8_ZANCU</name>
<dbReference type="EMBL" id="LSSK01000091">
    <property type="protein sequence ID" value="OMH85375.1"/>
    <property type="molecule type" value="Genomic_DNA"/>
</dbReference>
<feature type="region of interest" description="Disordered" evidence="1">
    <location>
        <begin position="232"/>
        <end position="253"/>
    </location>
</feature>
<protein>
    <submittedName>
        <fullName evidence="2">Uncharacterized protein</fullName>
    </submittedName>
</protein>
<accession>A0A1R1PIY8</accession>
<organism evidence="2 4">
    <name type="scientific">Zancudomyces culisetae</name>
    <name type="common">Gut fungus</name>
    <name type="synonym">Smittium culisetae</name>
    <dbReference type="NCBI Taxonomy" id="1213189"/>
    <lineage>
        <taxon>Eukaryota</taxon>
        <taxon>Fungi</taxon>
        <taxon>Fungi incertae sedis</taxon>
        <taxon>Zoopagomycota</taxon>
        <taxon>Kickxellomycotina</taxon>
        <taxon>Harpellomycetes</taxon>
        <taxon>Harpellales</taxon>
        <taxon>Legeriomycetaceae</taxon>
        <taxon>Zancudomyces</taxon>
    </lineage>
</organism>
<dbReference type="Proteomes" id="UP000188320">
    <property type="component" value="Unassembled WGS sequence"/>
</dbReference>
<evidence type="ECO:0000313" key="2">
    <source>
        <dbReference type="EMBL" id="OMH80917.1"/>
    </source>
</evidence>
<dbReference type="EMBL" id="LSSK01001037">
    <property type="protein sequence ID" value="OMH80917.1"/>
    <property type="molecule type" value="Genomic_DNA"/>
</dbReference>
<keyword evidence="4" id="KW-1185">Reference proteome</keyword>
<evidence type="ECO:0000313" key="3">
    <source>
        <dbReference type="EMBL" id="OMH85375.1"/>
    </source>
</evidence>
<feature type="region of interest" description="Disordered" evidence="1">
    <location>
        <begin position="360"/>
        <end position="379"/>
    </location>
</feature>
<reference evidence="2" key="2">
    <citation type="submission" date="2017-01" db="EMBL/GenBank/DDBJ databases">
        <authorList>
            <person name="Mah S.A."/>
            <person name="Swanson W.J."/>
            <person name="Moy G.W."/>
            <person name="Vacquier V.D."/>
        </authorList>
    </citation>
    <scope>NUCLEOTIDE SEQUENCE [LARGE SCALE GENOMIC DNA]</scope>
    <source>
        <strain evidence="2">COL-18-3</strain>
    </source>
</reference>
<comment type="caution">
    <text evidence="2">The sequence shown here is derived from an EMBL/GenBank/DDBJ whole genome shotgun (WGS) entry which is preliminary data.</text>
</comment>
<evidence type="ECO:0000313" key="4">
    <source>
        <dbReference type="Proteomes" id="UP000188320"/>
    </source>
</evidence>
<reference evidence="4" key="1">
    <citation type="submission" date="2017-01" db="EMBL/GenBank/DDBJ databases">
        <authorList>
            <person name="Wang Y."/>
            <person name="White M."/>
            <person name="Kvist S."/>
            <person name="Moncalvo J.-M."/>
        </authorList>
    </citation>
    <scope>NUCLEOTIDE SEQUENCE [LARGE SCALE GENOMIC DNA]</scope>
    <source>
        <strain evidence="4">COL-18-3</strain>
    </source>
</reference>
<sequence>MDTDIKCWPGPKNNDKFNTSFTEGSGKLVTGSANDQQNSDLWDSALLAGLFIGSNLTISKRYLETLKSMQTVDAEGTEASIDAVLTSLLYCSAEDNGENLADEKDELLPVTSGFVSEDRRVDTELDLKDYELGNDSENIVMEKTMLNSELFDSRPSLSVLDTSDLLKAGEKAIMLDPVLPELKLRGLPNVFPSPIMASVLPYMTQNPPKNSISTGSHHNNTFVEPLSYANKDENEKNSEKNLASGSKNPSERSKATMDFSALVYQDLSEGFSNVLANSVGYSNDDGTKNMQYEKQLNQGLVSYDIHSDESFNRGFSDNLNVAHFKKVLSSGFADVNTMLMNKDANVTAVHFDENNSSVKANSRSNVVNGNSKSSSQSAVGTQLYSLSQGNALVESSSSDEDDDQSFDIHDRDYYNSSNKADHVFSYLKI</sequence>
<proteinExistence type="predicted"/>
<feature type="region of interest" description="Disordered" evidence="1">
    <location>
        <begin position="390"/>
        <end position="410"/>
    </location>
</feature>
<gene>
    <name evidence="3" type="ORF">AX774_g1083</name>
    <name evidence="2" type="ORF">AX774_g5638</name>
</gene>